<evidence type="ECO:0000313" key="4">
    <source>
        <dbReference type="EMBL" id="CAF1438897.1"/>
    </source>
</evidence>
<dbReference type="EMBL" id="CAJNOJ010000232">
    <property type="protein sequence ID" value="CAF1318432.1"/>
    <property type="molecule type" value="Genomic_DNA"/>
</dbReference>
<keyword evidence="1" id="KW-0472">Membrane</keyword>
<feature type="signal peptide" evidence="2">
    <location>
        <begin position="1"/>
        <end position="20"/>
    </location>
</feature>
<feature type="transmembrane region" description="Helical" evidence="1">
    <location>
        <begin position="226"/>
        <end position="249"/>
    </location>
</feature>
<sequence length="305" mass="35409">MSNVTRISLIFLTIFSCIHNYCLYFQTSSSNLSNFCQSRASERTIEASYKECLLCEISFLSINSISQADNCTHIFECVEFIFHNDTLFEQFFQGYAYLIPNLFKPSGHSHIEKSLHIQIKRDNYQKLNFTYLQSILHSNGIDYSFLTFSLRANRKRIHLDLQTNFFNLSLHAVRIEIFCNETTKYFYDVTPSTNYSSQSHVCFDGEYKLPTATKTPENDSKVRLNLILFVTGLIVLLIWILCICTCLYARYCKWKTNDTAYQRSSIVSSVFSLDSTVSDRTENMSSTKQVKQVGRYGLYAYNNEL</sequence>
<dbReference type="AlphaFoldDB" id="A0A815F3S7"/>
<dbReference type="Proteomes" id="UP000663828">
    <property type="component" value="Unassembled WGS sequence"/>
</dbReference>
<evidence type="ECO:0000313" key="3">
    <source>
        <dbReference type="EMBL" id="CAF1318432.1"/>
    </source>
</evidence>
<dbReference type="OrthoDB" id="10031115at2759"/>
<keyword evidence="1" id="KW-0812">Transmembrane</keyword>
<evidence type="ECO:0000313" key="6">
    <source>
        <dbReference type="Proteomes" id="UP000663852"/>
    </source>
</evidence>
<evidence type="ECO:0008006" key="7">
    <source>
        <dbReference type="Google" id="ProtNLM"/>
    </source>
</evidence>
<protein>
    <recommendedName>
        <fullName evidence="7">Transmembrane protein</fullName>
    </recommendedName>
</protein>
<keyword evidence="5" id="KW-1185">Reference proteome</keyword>
<feature type="chain" id="PRO_5035686568" description="Transmembrane protein" evidence="2">
    <location>
        <begin position="21"/>
        <end position="305"/>
    </location>
</feature>
<dbReference type="Proteomes" id="UP000663852">
    <property type="component" value="Unassembled WGS sequence"/>
</dbReference>
<dbReference type="PROSITE" id="PS51257">
    <property type="entry name" value="PROKAR_LIPOPROTEIN"/>
    <property type="match status" value="1"/>
</dbReference>
<accession>A0A815F3S7</accession>
<name>A0A815F3S7_ADIRI</name>
<organism evidence="3 6">
    <name type="scientific">Adineta ricciae</name>
    <name type="common">Rotifer</name>
    <dbReference type="NCBI Taxonomy" id="249248"/>
    <lineage>
        <taxon>Eukaryota</taxon>
        <taxon>Metazoa</taxon>
        <taxon>Spiralia</taxon>
        <taxon>Gnathifera</taxon>
        <taxon>Rotifera</taxon>
        <taxon>Eurotatoria</taxon>
        <taxon>Bdelloidea</taxon>
        <taxon>Adinetida</taxon>
        <taxon>Adinetidae</taxon>
        <taxon>Adineta</taxon>
    </lineage>
</organism>
<proteinExistence type="predicted"/>
<reference evidence="3" key="1">
    <citation type="submission" date="2021-02" db="EMBL/GenBank/DDBJ databases">
        <authorList>
            <person name="Nowell W R."/>
        </authorList>
    </citation>
    <scope>NUCLEOTIDE SEQUENCE</scope>
</reference>
<evidence type="ECO:0000256" key="1">
    <source>
        <dbReference type="SAM" id="Phobius"/>
    </source>
</evidence>
<comment type="caution">
    <text evidence="3">The sequence shown here is derived from an EMBL/GenBank/DDBJ whole genome shotgun (WGS) entry which is preliminary data.</text>
</comment>
<dbReference type="EMBL" id="CAJNOR010003693">
    <property type="protein sequence ID" value="CAF1438897.1"/>
    <property type="molecule type" value="Genomic_DNA"/>
</dbReference>
<gene>
    <name evidence="3" type="ORF">EDS130_LOCUS31529</name>
    <name evidence="4" type="ORF">XAT740_LOCUS36197</name>
</gene>
<keyword evidence="2" id="KW-0732">Signal</keyword>
<evidence type="ECO:0000313" key="5">
    <source>
        <dbReference type="Proteomes" id="UP000663828"/>
    </source>
</evidence>
<evidence type="ECO:0000256" key="2">
    <source>
        <dbReference type="SAM" id="SignalP"/>
    </source>
</evidence>
<keyword evidence="1" id="KW-1133">Transmembrane helix</keyword>